<dbReference type="AlphaFoldDB" id="Q8FS90"/>
<dbReference type="GO" id="GO:0003677">
    <property type="term" value="F:DNA binding"/>
    <property type="evidence" value="ECO:0007669"/>
    <property type="project" value="InterPro"/>
</dbReference>
<dbReference type="EMBL" id="BA000035">
    <property type="protein sequence ID" value="BAC17320.1"/>
    <property type="molecule type" value="Genomic_DNA"/>
</dbReference>
<dbReference type="STRING" id="196164.gene:10740912"/>
<dbReference type="InterPro" id="IPR002525">
    <property type="entry name" value="Transp_IS110-like_N"/>
</dbReference>
<dbReference type="PANTHER" id="PTHR33055">
    <property type="entry name" value="TRANSPOSASE FOR INSERTION SEQUENCE ELEMENT IS1111A"/>
    <property type="match status" value="1"/>
</dbReference>
<dbReference type="Pfam" id="PF01548">
    <property type="entry name" value="DEDD_Tnp_IS110"/>
    <property type="match status" value="1"/>
</dbReference>
<evidence type="ECO:0000313" key="2">
    <source>
        <dbReference type="EMBL" id="BAC17320.1"/>
    </source>
</evidence>
<protein>
    <recommendedName>
        <fullName evidence="1">Transposase IS110-like N-terminal domain-containing protein</fullName>
    </recommendedName>
</protein>
<sequence>MTSHRDHPGRCHGSSPISVLSARHLGSAAVGNPLLSKEMPMTITDIPILSPPIAGVDTHTDTHTVAAITATGQHLATETFPATTSGYTHLAKFLNAHGVGTVGIEGTNSYGAGLTRHLVDAGYTVVEVLRPTRAVRRRNGKSDPVDALAAARQVLTGEALSIPKDSTGPVESLRTLHITRKQLVSTTVKLMNTIKSLLVTAPDDIRARYTTMTNHALIIALSRWGPTPGKWTLIMGVRDRSHPK</sequence>
<evidence type="ECO:0000313" key="3">
    <source>
        <dbReference type="Proteomes" id="UP000001409"/>
    </source>
</evidence>
<dbReference type="eggNOG" id="COG3547">
    <property type="taxonomic scope" value="Bacteria"/>
</dbReference>
<dbReference type="Proteomes" id="UP000001409">
    <property type="component" value="Chromosome"/>
</dbReference>
<dbReference type="GO" id="GO:0004803">
    <property type="term" value="F:transposase activity"/>
    <property type="evidence" value="ECO:0007669"/>
    <property type="project" value="InterPro"/>
</dbReference>
<evidence type="ECO:0000259" key="1">
    <source>
        <dbReference type="Pfam" id="PF01548"/>
    </source>
</evidence>
<accession>Q8FS90</accession>
<keyword evidence="3" id="KW-1185">Reference proteome</keyword>
<dbReference type="InterPro" id="IPR047650">
    <property type="entry name" value="Transpos_IS110"/>
</dbReference>
<dbReference type="HOGENOM" id="CLU_1136553_0_0_11"/>
<dbReference type="PANTHER" id="PTHR33055:SF16">
    <property type="entry name" value="TRANSPOSASE FOR INSERTION SEQUENCE ELEMENT IS1547"/>
    <property type="match status" value="1"/>
</dbReference>
<feature type="domain" description="Transposase IS110-like N-terminal" evidence="1">
    <location>
        <begin position="54"/>
        <end position="199"/>
    </location>
</feature>
<dbReference type="KEGG" id="cef:CE0510"/>
<organism evidence="2 3">
    <name type="scientific">Corynebacterium efficiens (strain DSM 44549 / YS-314 / AJ 12310 / JCM 11189 / NBRC 100395)</name>
    <dbReference type="NCBI Taxonomy" id="196164"/>
    <lineage>
        <taxon>Bacteria</taxon>
        <taxon>Bacillati</taxon>
        <taxon>Actinomycetota</taxon>
        <taxon>Actinomycetes</taxon>
        <taxon>Mycobacteriales</taxon>
        <taxon>Corynebacteriaceae</taxon>
        <taxon>Corynebacterium</taxon>
    </lineage>
</organism>
<dbReference type="GO" id="GO:0006313">
    <property type="term" value="P:DNA transposition"/>
    <property type="evidence" value="ECO:0007669"/>
    <property type="project" value="InterPro"/>
</dbReference>
<proteinExistence type="predicted"/>
<name>Q8FS90_COREF</name>
<reference evidence="2 3" key="1">
    <citation type="journal article" date="2003" name="Genome Res.">
        <title>Comparative complete genome sequence analysis of the amino acid replacements responsible for the thermostability of Corynebacterium efficiens.</title>
        <authorList>
            <person name="Nishio Y."/>
            <person name="Nakamura Y."/>
            <person name="Kawarabayasi Y."/>
            <person name="Usuda Y."/>
            <person name="Kimura E."/>
            <person name="Sugimoto S."/>
            <person name="Matsui K."/>
            <person name="Yamagishi A."/>
            <person name="Kikuchi H."/>
            <person name="Ikeo K."/>
            <person name="Gojobori T."/>
        </authorList>
    </citation>
    <scope>NUCLEOTIDE SEQUENCE [LARGE SCALE GENOMIC DNA]</scope>
    <source>
        <strain evidence="3">DSM 44549 / YS-314 / AJ 12310 / JCM 11189 / NBRC 100395</strain>
    </source>
</reference>